<dbReference type="InterPro" id="IPR001930">
    <property type="entry name" value="Peptidase_M1"/>
</dbReference>
<dbReference type="GO" id="GO:0005615">
    <property type="term" value="C:extracellular space"/>
    <property type="evidence" value="ECO:0007669"/>
    <property type="project" value="TreeGrafter"/>
</dbReference>
<evidence type="ECO:0000256" key="1">
    <source>
        <dbReference type="ARBA" id="ARBA00001947"/>
    </source>
</evidence>
<comment type="caution">
    <text evidence="11">The sequence shown here is derived from an EMBL/GenBank/DDBJ whole genome shotgun (WGS) entry which is preliminary data.</text>
</comment>
<dbReference type="PANTHER" id="PTHR11533">
    <property type="entry name" value="PROTEASE M1 ZINC METALLOPROTEASE"/>
    <property type="match status" value="1"/>
</dbReference>
<dbReference type="Gene3D" id="1.10.390.10">
    <property type="entry name" value="Neutral Protease Domain 2"/>
    <property type="match status" value="1"/>
</dbReference>
<evidence type="ECO:0000313" key="12">
    <source>
        <dbReference type="Proteomes" id="UP001152747"/>
    </source>
</evidence>
<dbReference type="EMBL" id="CANHGI010000004">
    <property type="protein sequence ID" value="CAI5449682.1"/>
    <property type="molecule type" value="Genomic_DNA"/>
</dbReference>
<evidence type="ECO:0000256" key="7">
    <source>
        <dbReference type="ARBA" id="ARBA00023049"/>
    </source>
</evidence>
<evidence type="ECO:0000259" key="9">
    <source>
        <dbReference type="Pfam" id="PF01433"/>
    </source>
</evidence>
<proteinExistence type="inferred from homology"/>
<dbReference type="InterPro" id="IPR045357">
    <property type="entry name" value="Aminopeptidase_N-like_N"/>
</dbReference>
<protein>
    <recommendedName>
        <fullName evidence="13">Peptidase M1 membrane alanine aminopeptidase domain-containing protein</fullName>
    </recommendedName>
</protein>
<dbReference type="SUPFAM" id="SSF55486">
    <property type="entry name" value="Metalloproteases ('zincins'), catalytic domain"/>
    <property type="match status" value="1"/>
</dbReference>
<dbReference type="Proteomes" id="UP001152747">
    <property type="component" value="Unassembled WGS sequence"/>
</dbReference>
<evidence type="ECO:0000256" key="3">
    <source>
        <dbReference type="ARBA" id="ARBA00022670"/>
    </source>
</evidence>
<dbReference type="PANTHER" id="PTHR11533:SF257">
    <property type="entry name" value="PEPTIDASE_M1 DOMAIN-CONTAINING PROTEIN"/>
    <property type="match status" value="1"/>
</dbReference>
<reference evidence="11" key="1">
    <citation type="submission" date="2022-11" db="EMBL/GenBank/DDBJ databases">
        <authorList>
            <person name="Kikuchi T."/>
        </authorList>
    </citation>
    <scope>NUCLEOTIDE SEQUENCE</scope>
    <source>
        <strain evidence="11">PS1010</strain>
    </source>
</reference>
<evidence type="ECO:0000256" key="6">
    <source>
        <dbReference type="ARBA" id="ARBA00022833"/>
    </source>
</evidence>
<sequence length="641" mass="72891">MLLPFTIFLTYSILDSVTCKTSNIIPLTYDLLFKLPIIDFNGFSGSMVLHFNLTSLSQNISLDSVDLHSFKNISLINTIDLSHPKIDSIRILREKVEFTFEKSLFPGQYLLTVGEYNGRIRDGSEGLFERKSPLLYTTHLQPNFARRLFPCIDSPAVKSIFRVSVVHPTDTVAQSNTIAMDVHIESKEWQRTIFSATPQIPAYLLAFSVMPDTTLQLSRQTSFGVTVRVHGAKRATTIRVLDCALASFEILAGLVDVPLPLNKIDFILVPQYDGGMENWGHIAISEELAVNGDDAHMIYLIAHEIAHHWIGNRVTVSSWQYICLQEDLADWLALKAVKALLTDEIKLQRFQLSQYVEIQLVEDFLSPNHSLLMPEEVNQELINRHCYLKGVVLLDTLESVVGEQFMISVIKSLVGSHSSFNLTTFTSYFDQIRVDRNATVGQIYEYWFTQGGYPSILVENNGPSSRLQQLSKPLWPLKMTSTLSIPQFVFSESIVFASETAPLLVNLNFTSFMRVNYDSMTWAAIFKYMYEEPELFSAVGRAQLVSDFCYFYAHDNIENGHIIKDAVMDMIYTQPKYFELCDWNLYWCNSKSDKSLLSQILQSLAYRFSAFDSSSDFGCKNGQAAYNLNQMCDKLFGRKCI</sequence>
<dbReference type="GO" id="GO:0070006">
    <property type="term" value="F:metalloaminopeptidase activity"/>
    <property type="evidence" value="ECO:0007669"/>
    <property type="project" value="TreeGrafter"/>
</dbReference>
<keyword evidence="4" id="KW-0479">Metal-binding</keyword>
<keyword evidence="3" id="KW-0645">Protease</keyword>
<dbReference type="GO" id="GO:0005737">
    <property type="term" value="C:cytoplasm"/>
    <property type="evidence" value="ECO:0007669"/>
    <property type="project" value="TreeGrafter"/>
</dbReference>
<evidence type="ECO:0000259" key="10">
    <source>
        <dbReference type="Pfam" id="PF17900"/>
    </source>
</evidence>
<comment type="similarity">
    <text evidence="2">Belongs to the peptidase M1 family.</text>
</comment>
<dbReference type="OrthoDB" id="8182982at2759"/>
<organism evidence="11 12">
    <name type="scientific">Caenorhabditis angaria</name>
    <dbReference type="NCBI Taxonomy" id="860376"/>
    <lineage>
        <taxon>Eukaryota</taxon>
        <taxon>Metazoa</taxon>
        <taxon>Ecdysozoa</taxon>
        <taxon>Nematoda</taxon>
        <taxon>Chromadorea</taxon>
        <taxon>Rhabditida</taxon>
        <taxon>Rhabditina</taxon>
        <taxon>Rhabditomorpha</taxon>
        <taxon>Rhabditoidea</taxon>
        <taxon>Rhabditidae</taxon>
        <taxon>Peloderinae</taxon>
        <taxon>Caenorhabditis</taxon>
    </lineage>
</organism>
<keyword evidence="12" id="KW-1185">Reference proteome</keyword>
<dbReference type="GO" id="GO:0043171">
    <property type="term" value="P:peptide catabolic process"/>
    <property type="evidence" value="ECO:0007669"/>
    <property type="project" value="TreeGrafter"/>
</dbReference>
<dbReference type="SUPFAM" id="SSF63737">
    <property type="entry name" value="Leukotriene A4 hydrolase N-terminal domain"/>
    <property type="match status" value="1"/>
</dbReference>
<dbReference type="InterPro" id="IPR014782">
    <property type="entry name" value="Peptidase_M1_dom"/>
</dbReference>
<dbReference type="PRINTS" id="PR00756">
    <property type="entry name" value="ALADIPTASE"/>
</dbReference>
<dbReference type="AlphaFoldDB" id="A0A9P1N6L1"/>
<feature type="domain" description="Peptidase M1 membrane alanine aminopeptidase" evidence="9">
    <location>
        <begin position="242"/>
        <end position="447"/>
    </location>
</feature>
<dbReference type="InterPro" id="IPR042097">
    <property type="entry name" value="Aminopeptidase_N-like_N_sf"/>
</dbReference>
<feature type="chain" id="PRO_5040495170" description="Peptidase M1 membrane alanine aminopeptidase domain-containing protein" evidence="8">
    <location>
        <begin position="20"/>
        <end position="641"/>
    </location>
</feature>
<dbReference type="GO" id="GO:0006508">
    <property type="term" value="P:proteolysis"/>
    <property type="evidence" value="ECO:0007669"/>
    <property type="project" value="UniProtKB-KW"/>
</dbReference>
<feature type="signal peptide" evidence="8">
    <location>
        <begin position="1"/>
        <end position="19"/>
    </location>
</feature>
<dbReference type="GO" id="GO:0016020">
    <property type="term" value="C:membrane"/>
    <property type="evidence" value="ECO:0007669"/>
    <property type="project" value="TreeGrafter"/>
</dbReference>
<dbReference type="GO" id="GO:0008270">
    <property type="term" value="F:zinc ion binding"/>
    <property type="evidence" value="ECO:0007669"/>
    <property type="project" value="InterPro"/>
</dbReference>
<accession>A0A9P1N6L1</accession>
<keyword evidence="7" id="KW-0482">Metalloprotease</keyword>
<evidence type="ECO:0000313" key="11">
    <source>
        <dbReference type="EMBL" id="CAI5449682.1"/>
    </source>
</evidence>
<dbReference type="Gene3D" id="2.60.40.1730">
    <property type="entry name" value="tricorn interacting facor f3 domain"/>
    <property type="match status" value="1"/>
</dbReference>
<evidence type="ECO:0008006" key="13">
    <source>
        <dbReference type="Google" id="ProtNLM"/>
    </source>
</evidence>
<keyword evidence="8" id="KW-0732">Signal</keyword>
<feature type="domain" description="Aminopeptidase N-like N-terminal" evidence="10">
    <location>
        <begin position="26"/>
        <end position="204"/>
    </location>
</feature>
<evidence type="ECO:0000256" key="4">
    <source>
        <dbReference type="ARBA" id="ARBA00022723"/>
    </source>
</evidence>
<evidence type="ECO:0000256" key="2">
    <source>
        <dbReference type="ARBA" id="ARBA00010136"/>
    </source>
</evidence>
<dbReference type="Pfam" id="PF01433">
    <property type="entry name" value="Peptidase_M1"/>
    <property type="match status" value="1"/>
</dbReference>
<gene>
    <name evidence="11" type="ORF">CAMP_LOCUS12319</name>
</gene>
<dbReference type="Pfam" id="PF17900">
    <property type="entry name" value="Peptidase_M1_N"/>
    <property type="match status" value="1"/>
</dbReference>
<keyword evidence="6" id="KW-0862">Zinc</keyword>
<evidence type="ECO:0000256" key="8">
    <source>
        <dbReference type="SAM" id="SignalP"/>
    </source>
</evidence>
<name>A0A9P1N6L1_9PELO</name>
<dbReference type="InterPro" id="IPR050344">
    <property type="entry name" value="Peptidase_M1_aminopeptidases"/>
</dbReference>
<evidence type="ECO:0000256" key="5">
    <source>
        <dbReference type="ARBA" id="ARBA00022801"/>
    </source>
</evidence>
<dbReference type="GO" id="GO:0042277">
    <property type="term" value="F:peptide binding"/>
    <property type="evidence" value="ECO:0007669"/>
    <property type="project" value="TreeGrafter"/>
</dbReference>
<dbReference type="InterPro" id="IPR027268">
    <property type="entry name" value="Peptidase_M4/M1_CTD_sf"/>
</dbReference>
<keyword evidence="5" id="KW-0378">Hydrolase</keyword>
<comment type="cofactor">
    <cofactor evidence="1">
        <name>Zn(2+)</name>
        <dbReference type="ChEBI" id="CHEBI:29105"/>
    </cofactor>
</comment>